<keyword evidence="7" id="KW-1185">Reference proteome</keyword>
<dbReference type="InterPro" id="IPR002893">
    <property type="entry name" value="Znf_MYND"/>
</dbReference>
<keyword evidence="3" id="KW-0862">Zinc</keyword>
<evidence type="ECO:0000256" key="3">
    <source>
        <dbReference type="ARBA" id="ARBA00022833"/>
    </source>
</evidence>
<evidence type="ECO:0000256" key="2">
    <source>
        <dbReference type="ARBA" id="ARBA00022771"/>
    </source>
</evidence>
<protein>
    <submittedName>
        <fullName evidence="6">MYND finger</fullName>
    </submittedName>
</protein>
<sequence length="374" mass="43158">MSLIRDIKDIDAPYGLRPRACERCQRRDGFLLRCSCCKTVYYCGRGCQVADRPRHKKPCKAISAALRHFDLEYTLLRDKPSQLFLPERVLETCVGRFWGIFETRSYMRARFGVVDTLLRNYGGVGGSADVVQTALGHLLEMMRLCRSDNMGLRHHIAPLLIRLDRDQESYDFIKWYINVEKDDTYDWGDMDLPFLDVKNADMLEAPPKRWFAVDPWLQLSHVVPLLLIKVRIWLDLRAIRNLSWAVGVLLPQDLMDRIGVDIAGRIVLHRSDLRLTDSEQMASLAKTLKSDIWDLYRAVDNYSEYFWDILLDDPDEAIEAQPGCYSPRSEQEALLMGSFNVASWYETPGAVEVLRRMREADVEGSCRAKSILTI</sequence>
<dbReference type="Proteomes" id="UP000562929">
    <property type="component" value="Unassembled WGS sequence"/>
</dbReference>
<comment type="caution">
    <text evidence="6">The sequence shown here is derived from an EMBL/GenBank/DDBJ whole genome shotgun (WGS) entry which is preliminary data.</text>
</comment>
<feature type="domain" description="MYND-type" evidence="5">
    <location>
        <begin position="21"/>
        <end position="59"/>
    </location>
</feature>
<evidence type="ECO:0000256" key="4">
    <source>
        <dbReference type="PROSITE-ProRule" id="PRU00134"/>
    </source>
</evidence>
<dbReference type="Gene3D" id="6.10.140.2220">
    <property type="match status" value="1"/>
</dbReference>
<proteinExistence type="predicted"/>
<evidence type="ECO:0000256" key="1">
    <source>
        <dbReference type="ARBA" id="ARBA00022723"/>
    </source>
</evidence>
<reference evidence="6 7" key="1">
    <citation type="journal article" date="2020" name="G3 (Bethesda)">
        <title>Genetic Underpinnings of Host Manipulation by Ophiocordyceps as Revealed by Comparative Transcriptomics.</title>
        <authorList>
            <person name="Will I."/>
            <person name="Das B."/>
            <person name="Trinh T."/>
            <person name="Brachmann A."/>
            <person name="Ohm R.A."/>
            <person name="de Bekker C."/>
        </authorList>
    </citation>
    <scope>NUCLEOTIDE SEQUENCE [LARGE SCALE GENOMIC DNA]</scope>
    <source>
        <strain evidence="6 7">EC05</strain>
    </source>
</reference>
<keyword evidence="2 4" id="KW-0863">Zinc-finger</keyword>
<gene>
    <name evidence="6" type="ORF">GQ602_002672</name>
</gene>
<name>A0A8H4QAU4_9HYPO</name>
<dbReference type="PROSITE" id="PS50865">
    <property type="entry name" value="ZF_MYND_2"/>
    <property type="match status" value="1"/>
</dbReference>
<dbReference type="Pfam" id="PF01753">
    <property type="entry name" value="zf-MYND"/>
    <property type="match status" value="1"/>
</dbReference>
<dbReference type="SUPFAM" id="SSF144232">
    <property type="entry name" value="HIT/MYND zinc finger-like"/>
    <property type="match status" value="1"/>
</dbReference>
<organism evidence="6 7">
    <name type="scientific">Ophiocordyceps camponoti-floridani</name>
    <dbReference type="NCBI Taxonomy" id="2030778"/>
    <lineage>
        <taxon>Eukaryota</taxon>
        <taxon>Fungi</taxon>
        <taxon>Dikarya</taxon>
        <taxon>Ascomycota</taxon>
        <taxon>Pezizomycotina</taxon>
        <taxon>Sordariomycetes</taxon>
        <taxon>Hypocreomycetidae</taxon>
        <taxon>Hypocreales</taxon>
        <taxon>Ophiocordycipitaceae</taxon>
        <taxon>Ophiocordyceps</taxon>
    </lineage>
</organism>
<evidence type="ECO:0000313" key="7">
    <source>
        <dbReference type="Proteomes" id="UP000562929"/>
    </source>
</evidence>
<evidence type="ECO:0000313" key="6">
    <source>
        <dbReference type="EMBL" id="KAF4592373.1"/>
    </source>
</evidence>
<dbReference type="AlphaFoldDB" id="A0A8H4QAU4"/>
<dbReference type="GO" id="GO:0008270">
    <property type="term" value="F:zinc ion binding"/>
    <property type="evidence" value="ECO:0007669"/>
    <property type="project" value="UniProtKB-KW"/>
</dbReference>
<dbReference type="PROSITE" id="PS01360">
    <property type="entry name" value="ZF_MYND_1"/>
    <property type="match status" value="1"/>
</dbReference>
<dbReference type="EMBL" id="JAACLJ010000002">
    <property type="protein sequence ID" value="KAF4592373.1"/>
    <property type="molecule type" value="Genomic_DNA"/>
</dbReference>
<dbReference type="OrthoDB" id="5952526at2759"/>
<accession>A0A8H4QAU4</accession>
<keyword evidence="1" id="KW-0479">Metal-binding</keyword>
<evidence type="ECO:0000259" key="5">
    <source>
        <dbReference type="PROSITE" id="PS50865"/>
    </source>
</evidence>